<feature type="compositionally biased region" description="Polar residues" evidence="1">
    <location>
        <begin position="992"/>
        <end position="1004"/>
    </location>
</feature>
<name>A0A8X7NEE2_CANPA</name>
<feature type="domain" description="Sfi1 spindle body" evidence="2">
    <location>
        <begin position="475"/>
        <end position="978"/>
    </location>
</feature>
<comment type="caution">
    <text evidence="3">The sequence shown here is derived from an EMBL/GenBank/DDBJ whole genome shotgun (WGS) entry which is preliminary data.</text>
</comment>
<accession>A0A8X7NEE2</accession>
<feature type="compositionally biased region" description="Polar residues" evidence="1">
    <location>
        <begin position="1012"/>
        <end position="1029"/>
    </location>
</feature>
<dbReference type="Pfam" id="PF08457">
    <property type="entry name" value="Sfi1"/>
    <property type="match status" value="1"/>
</dbReference>
<sequence>MEYREVIHDILKGLKRLEDYNGVDAEEYESMLKSAINYLKYILVLDGHYHILGLTTNIETIGYTHDVAYRGAPGTNNIEFSNVLNHLKSPTSSSGGSIRSILEVLSNPSNPLRIKSEYYSITGRLVVILRSVIKARDDAERKLKEFVCSCILYDLNFYRGKISDDMEDTQMLADIVESQTVEREENSVFSISEPVDIYHPLELESNNGTFLTIYRLLLPVLVVRPRVSVWKVASSIVEVFKRDQKITYFESTEEEVDIASLLPTMHKELNQKYLEEIVEKPACDSEKDEILDPMSVYPSLVQVVNELQDFSKNVNPNFPRLFRHYLKFMDMNLSSTRKQDYDFIEEVPEVVHSILKSDSAVDLKGVLERFIYLQSLLSCDNPSGSMTLLMRASWFDFEKLQRLKEYAFEIWRGRLKKLDEVENRFSKWDTRPQILSKWRSITEWVKLQEAATVSHYEEKLQLIMIWKLKVTLKKMKENNARARQANLRRYFKWWTNQLSMVRTDQALAVRHYENTLLQKCTSVWNKKEKNRKQTIAKLNEDCEAFNEVRRQWLLRRTFTNWCGKLSSQRGTLDLFSKLQKFKEIRNEFTVEIWFQKWRQSTEMIFKVEQLKRKHNRMVVHIVFDKWRSQLHLDERAQHIIHDRNIATKQGLFQKWKMDAMQKQDSRSFWNGKLIHRYFKKWKMITLANLFAASWETQALKDTLKHWKLQTIEKYCRDIKDKDFVVSTYDKWEEKYKVAAIQNEKAAAFNSRRLRKLCYKQWKSSLYGVEDLQFMANTVVQKKFFTRWRNCHRKWTKGYENVRFGNEHTIKRVMSIWKYKYDFVLEKRLSSRIPLLTDYSNLLLKVRYFTKWREQNLYQLELQSINLEYTPSFRTYVYHWLSRLDEVRGLNERIAIYEKGLIDRTFSLWRFRLEQLDSINEKAEDQLAQRNFAILRQSTQDWIYKLNKNVKRNYQSLETFQERTDKRLVRNVIHLWSQKHRDKVEEEELANETYVSSSSPLASRTHQQRQQRESNGIPTLQRHFSPNKISTPRPKVPSPSKLQETSQRMRYQQVSQLRERFGRAKLSPRYNKSISPVKLNYDVDLSPPKDEIGPQLKNEYQSPQSSNSSSPTEIKSQLDVADSSLISTAKRMGRIRPIAFPTGEDVVDVRLSPASKVKRESRILI</sequence>
<dbReference type="AlphaFoldDB" id="A0A8X7NEE2"/>
<protein>
    <submittedName>
        <fullName evidence="3">Sfi1 spindle body family protein</fullName>
    </submittedName>
</protein>
<evidence type="ECO:0000259" key="2">
    <source>
        <dbReference type="Pfam" id="PF08457"/>
    </source>
</evidence>
<feature type="region of interest" description="Disordered" evidence="1">
    <location>
        <begin position="1079"/>
        <end position="1116"/>
    </location>
</feature>
<gene>
    <name evidence="3" type="ORF">FOB60_005492</name>
</gene>
<dbReference type="InterPro" id="IPR013665">
    <property type="entry name" value="Sfi1_dom"/>
</dbReference>
<organism evidence="3 4">
    <name type="scientific">Candida parapsilosis</name>
    <name type="common">Yeast</name>
    <dbReference type="NCBI Taxonomy" id="5480"/>
    <lineage>
        <taxon>Eukaryota</taxon>
        <taxon>Fungi</taxon>
        <taxon>Dikarya</taxon>
        <taxon>Ascomycota</taxon>
        <taxon>Saccharomycotina</taxon>
        <taxon>Pichiomycetes</taxon>
        <taxon>Debaryomycetaceae</taxon>
        <taxon>Candida/Lodderomyces clade</taxon>
        <taxon>Candida</taxon>
    </lineage>
</organism>
<feature type="compositionally biased region" description="Low complexity" evidence="1">
    <location>
        <begin position="1100"/>
        <end position="1110"/>
    </location>
</feature>
<reference evidence="3" key="1">
    <citation type="submission" date="2020-03" db="EMBL/GenBank/DDBJ databases">
        <title>FDA dAtabase for Regulatory Grade micrObial Sequences (FDA-ARGOS): Supporting development and validation of Infectious Disease Dx tests.</title>
        <authorList>
            <person name="Campos J."/>
            <person name="Goldberg B."/>
            <person name="Tallon L."/>
            <person name="Sadzewicz L."/>
            <person name="Vavikolanu K."/>
            <person name="Mehta A."/>
            <person name="Aluvathingal J."/>
            <person name="Nadendla S."/>
            <person name="Nandy P."/>
            <person name="Geyer C."/>
            <person name="Yan Y."/>
            <person name="Sichtig H."/>
        </authorList>
    </citation>
    <scope>NUCLEOTIDE SEQUENCE [LARGE SCALE GENOMIC DNA]</scope>
    <source>
        <strain evidence="3">FDAARGOS_652</strain>
    </source>
</reference>
<feature type="compositionally biased region" description="Polar residues" evidence="1">
    <location>
        <begin position="1039"/>
        <end position="1053"/>
    </location>
</feature>
<feature type="region of interest" description="Disordered" evidence="1">
    <location>
        <begin position="989"/>
        <end position="1053"/>
    </location>
</feature>
<dbReference type="OrthoDB" id="4070448at2759"/>
<evidence type="ECO:0000313" key="3">
    <source>
        <dbReference type="EMBL" id="KAF6042738.1"/>
    </source>
</evidence>
<dbReference type="EMBL" id="JABWAB010000013">
    <property type="protein sequence ID" value="KAF6042738.1"/>
    <property type="molecule type" value="Genomic_DNA"/>
</dbReference>
<evidence type="ECO:0000256" key="1">
    <source>
        <dbReference type="SAM" id="MobiDB-lite"/>
    </source>
</evidence>
<evidence type="ECO:0000313" key="4">
    <source>
        <dbReference type="Proteomes" id="UP000590412"/>
    </source>
</evidence>
<proteinExistence type="predicted"/>
<dbReference type="Proteomes" id="UP000590412">
    <property type="component" value="Unassembled WGS sequence"/>
</dbReference>